<dbReference type="SMART" id="SM01060">
    <property type="entry name" value="Catalase"/>
    <property type="match status" value="1"/>
</dbReference>
<evidence type="ECO:0000259" key="11">
    <source>
        <dbReference type="SMART" id="SM01060"/>
    </source>
</evidence>
<dbReference type="InterPro" id="IPR011614">
    <property type="entry name" value="Catalase_core"/>
</dbReference>
<dbReference type="InterPro" id="IPR024711">
    <property type="entry name" value="Catalase_clade1/3"/>
</dbReference>
<name>A0ABW7X8V8_9NOCA</name>
<dbReference type="InterPro" id="IPR040333">
    <property type="entry name" value="Catalase_3"/>
</dbReference>
<keyword evidence="7 9" id="KW-0376">Hydrogen peroxide</keyword>
<keyword evidence="3 9" id="KW-0349">Heme</keyword>
<keyword evidence="2 9" id="KW-0575">Peroxidase</keyword>
<evidence type="ECO:0000256" key="5">
    <source>
        <dbReference type="ARBA" id="ARBA00023002"/>
    </source>
</evidence>
<keyword evidence="4 9" id="KW-0479">Metal-binding</keyword>
<evidence type="ECO:0000256" key="8">
    <source>
        <dbReference type="ARBA" id="ARBA00049254"/>
    </source>
</evidence>
<dbReference type="CDD" id="cd08156">
    <property type="entry name" value="catalase_clade_3"/>
    <property type="match status" value="1"/>
</dbReference>
<dbReference type="EMBL" id="JBIRYO010000024">
    <property type="protein sequence ID" value="MFI2477444.1"/>
    <property type="molecule type" value="Genomic_DNA"/>
</dbReference>
<evidence type="ECO:0000256" key="6">
    <source>
        <dbReference type="ARBA" id="ARBA00023004"/>
    </source>
</evidence>
<dbReference type="InterPro" id="IPR018028">
    <property type="entry name" value="Catalase"/>
</dbReference>
<evidence type="ECO:0000256" key="2">
    <source>
        <dbReference type="ARBA" id="ARBA00022559"/>
    </source>
</evidence>
<evidence type="ECO:0000256" key="10">
    <source>
        <dbReference type="SAM" id="MobiDB-lite"/>
    </source>
</evidence>
<keyword evidence="5 9" id="KW-0560">Oxidoreductase</keyword>
<dbReference type="Pfam" id="PF00199">
    <property type="entry name" value="Catalase"/>
    <property type="match status" value="1"/>
</dbReference>
<dbReference type="EC" id="1.11.1.6" evidence="9"/>
<keyword evidence="6 9" id="KW-0408">Iron</keyword>
<evidence type="ECO:0000313" key="13">
    <source>
        <dbReference type="Proteomes" id="UP001611415"/>
    </source>
</evidence>
<evidence type="ECO:0000256" key="1">
    <source>
        <dbReference type="ARBA" id="ARBA00005329"/>
    </source>
</evidence>
<organism evidence="12 13">
    <name type="scientific">Nocardia xishanensis</name>
    <dbReference type="NCBI Taxonomy" id="238964"/>
    <lineage>
        <taxon>Bacteria</taxon>
        <taxon>Bacillati</taxon>
        <taxon>Actinomycetota</taxon>
        <taxon>Actinomycetes</taxon>
        <taxon>Mycobacteriales</taxon>
        <taxon>Nocardiaceae</taxon>
        <taxon>Nocardia</taxon>
    </lineage>
</organism>
<dbReference type="PROSITE" id="PS51402">
    <property type="entry name" value="CATALASE_3"/>
    <property type="match status" value="1"/>
</dbReference>
<keyword evidence="13" id="KW-1185">Reference proteome</keyword>
<dbReference type="InterPro" id="IPR002226">
    <property type="entry name" value="Catalase_haem_BS"/>
</dbReference>
<dbReference type="InterPro" id="IPR020835">
    <property type="entry name" value="Catalase_sf"/>
</dbReference>
<sequence length="496" mass="55967">MTKPTTTNTGTPVESDDESLTAGTQGPILLHDHYLIEKLAQFNRERIPERIVHAKGAGAYGELVVTNDVSQYTKAKLFQPGARTESLVRFSTVAGEQGSPDTWRDPRGFAVKFYTEDGNYDLVGNNTPIFFIKDPIKFPDFIRSQKRLPGNGLRDHNMQWDFWTLRPETAHQVTWLMGDRGIPKTYRHMNGYGSHTYQWINAAGERFWVKYHFKTDQGIDYLTQAEADRIAGADADYHRKDLWEAIERGEFPSWTVYVQVMPVAEAEGYRFNPFDLTKVWSHKDYPLIEVGKWTLNRNPANYFVDIEQAAFEPSNVVPGIGFSPDKMLLGRVFAYADAHRYRIGTNYAQLPPNQARAAEVNSYSKEGAMRYHYNDASVPVYAPNSFGGPHAEPERAPDGGIWDFDPTIVRAGYVQHAEDGDFTQAGTLVREVLNDDQRDRLVDNIVGHVLGGVREPVLSRVFEYWKNVDTDLGKRVEEGVRAGLNGNGSTPPPAQG</sequence>
<dbReference type="PRINTS" id="PR00067">
    <property type="entry name" value="CATALASE"/>
</dbReference>
<evidence type="ECO:0000256" key="9">
    <source>
        <dbReference type="RuleBase" id="RU000498"/>
    </source>
</evidence>
<dbReference type="SUPFAM" id="SSF56634">
    <property type="entry name" value="Heme-dependent catalase-like"/>
    <property type="match status" value="1"/>
</dbReference>
<dbReference type="Pfam" id="PF06628">
    <property type="entry name" value="Catalase-rel"/>
    <property type="match status" value="1"/>
</dbReference>
<dbReference type="Gene3D" id="2.40.180.10">
    <property type="entry name" value="Catalase core domain"/>
    <property type="match status" value="1"/>
</dbReference>
<gene>
    <name evidence="12" type="ORF">ACH49W_29060</name>
</gene>
<feature type="compositionally biased region" description="Low complexity" evidence="10">
    <location>
        <begin position="1"/>
        <end position="11"/>
    </location>
</feature>
<dbReference type="PROSITE" id="PS00438">
    <property type="entry name" value="CATALASE_2"/>
    <property type="match status" value="1"/>
</dbReference>
<comment type="similarity">
    <text evidence="1 9">Belongs to the catalase family.</text>
</comment>
<evidence type="ECO:0000256" key="7">
    <source>
        <dbReference type="ARBA" id="ARBA00023324"/>
    </source>
</evidence>
<dbReference type="PROSITE" id="PS00437">
    <property type="entry name" value="CATALASE_1"/>
    <property type="match status" value="1"/>
</dbReference>
<protein>
    <recommendedName>
        <fullName evidence="9">Catalase</fullName>
        <ecNumber evidence="9">1.11.1.6</ecNumber>
    </recommendedName>
</protein>
<evidence type="ECO:0000313" key="12">
    <source>
        <dbReference type="EMBL" id="MFI2477444.1"/>
    </source>
</evidence>
<dbReference type="Proteomes" id="UP001611415">
    <property type="component" value="Unassembled WGS sequence"/>
</dbReference>
<proteinExistence type="inferred from homology"/>
<accession>A0ABW7X8V8</accession>
<evidence type="ECO:0000256" key="4">
    <source>
        <dbReference type="ARBA" id="ARBA00022723"/>
    </source>
</evidence>
<comment type="catalytic activity">
    <reaction evidence="8 9">
        <text>2 H2O2 = O2 + 2 H2O</text>
        <dbReference type="Rhea" id="RHEA:20309"/>
        <dbReference type="ChEBI" id="CHEBI:15377"/>
        <dbReference type="ChEBI" id="CHEBI:15379"/>
        <dbReference type="ChEBI" id="CHEBI:16240"/>
        <dbReference type="EC" id="1.11.1.6"/>
    </reaction>
</comment>
<dbReference type="InterPro" id="IPR010582">
    <property type="entry name" value="Catalase_immune_responsive"/>
</dbReference>
<feature type="domain" description="Catalase core" evidence="11">
    <location>
        <begin position="6"/>
        <end position="390"/>
    </location>
</feature>
<dbReference type="PANTHER" id="PTHR11465:SF9">
    <property type="entry name" value="CATALASE"/>
    <property type="match status" value="1"/>
</dbReference>
<reference evidence="12 13" key="1">
    <citation type="submission" date="2024-10" db="EMBL/GenBank/DDBJ databases">
        <title>The Natural Products Discovery Center: Release of the First 8490 Sequenced Strains for Exploring Actinobacteria Biosynthetic Diversity.</title>
        <authorList>
            <person name="Kalkreuter E."/>
            <person name="Kautsar S.A."/>
            <person name="Yang D."/>
            <person name="Bader C.D."/>
            <person name="Teijaro C.N."/>
            <person name="Fluegel L."/>
            <person name="Davis C.M."/>
            <person name="Simpson J.R."/>
            <person name="Lauterbach L."/>
            <person name="Steele A.D."/>
            <person name="Gui C."/>
            <person name="Meng S."/>
            <person name="Li G."/>
            <person name="Viehrig K."/>
            <person name="Ye F."/>
            <person name="Su P."/>
            <person name="Kiefer A.F."/>
            <person name="Nichols A."/>
            <person name="Cepeda A.J."/>
            <person name="Yan W."/>
            <person name="Fan B."/>
            <person name="Jiang Y."/>
            <person name="Adhikari A."/>
            <person name="Zheng C.-J."/>
            <person name="Schuster L."/>
            <person name="Cowan T.M."/>
            <person name="Smanski M.J."/>
            <person name="Chevrette M.G."/>
            <person name="De Carvalho L.P.S."/>
            <person name="Shen B."/>
        </authorList>
    </citation>
    <scope>NUCLEOTIDE SEQUENCE [LARGE SCALE GENOMIC DNA]</scope>
    <source>
        <strain evidence="12 13">NPDC019275</strain>
    </source>
</reference>
<dbReference type="RefSeq" id="WP_397094772.1">
    <property type="nucleotide sequence ID" value="NZ_JBIRYO010000024.1"/>
</dbReference>
<feature type="region of interest" description="Disordered" evidence="10">
    <location>
        <begin position="1"/>
        <end position="24"/>
    </location>
</feature>
<comment type="caution">
    <text evidence="12">The sequence shown here is derived from an EMBL/GenBank/DDBJ whole genome shotgun (WGS) entry which is preliminary data.</text>
</comment>
<evidence type="ECO:0000256" key="3">
    <source>
        <dbReference type="ARBA" id="ARBA00022617"/>
    </source>
</evidence>
<dbReference type="PANTHER" id="PTHR11465">
    <property type="entry name" value="CATALASE"/>
    <property type="match status" value="1"/>
</dbReference>
<dbReference type="PIRSF" id="PIRSF038928">
    <property type="entry name" value="Catalase_clade1-3"/>
    <property type="match status" value="1"/>
</dbReference>
<dbReference type="InterPro" id="IPR024708">
    <property type="entry name" value="Catalase_AS"/>
</dbReference>